<dbReference type="CDD" id="cd06849">
    <property type="entry name" value="lipoyl_domain"/>
    <property type="match status" value="2"/>
</dbReference>
<feature type="region of interest" description="Disordered" evidence="3">
    <location>
        <begin position="188"/>
        <end position="232"/>
    </location>
</feature>
<dbReference type="InterPro" id="IPR000089">
    <property type="entry name" value="Biotin_lipoyl"/>
</dbReference>
<keyword evidence="5" id="KW-0670">Pyruvate</keyword>
<comment type="cofactor">
    <cofactor evidence="1">
        <name>(R)-lipoate</name>
        <dbReference type="ChEBI" id="CHEBI:83088"/>
    </cofactor>
</comment>
<dbReference type="AlphaFoldDB" id="A0A5A9ZHX2"/>
<feature type="compositionally biased region" description="Low complexity" evidence="3">
    <location>
        <begin position="188"/>
        <end position="201"/>
    </location>
</feature>
<evidence type="ECO:0000259" key="4">
    <source>
        <dbReference type="PROSITE" id="PS50968"/>
    </source>
</evidence>
<dbReference type="PANTHER" id="PTHR23151">
    <property type="entry name" value="DIHYDROLIPOAMIDE ACETYL/SUCCINYL-TRANSFERASE-RELATED"/>
    <property type="match status" value="1"/>
</dbReference>
<feature type="domain" description="Lipoyl-binding" evidence="4">
    <location>
        <begin position="100"/>
        <end position="175"/>
    </location>
</feature>
<dbReference type="Gene3D" id="2.40.50.100">
    <property type="match status" value="2"/>
</dbReference>
<gene>
    <name evidence="5" type="ORF">FLO80_08040</name>
</gene>
<evidence type="ECO:0000256" key="2">
    <source>
        <dbReference type="ARBA" id="ARBA00022823"/>
    </source>
</evidence>
<organism evidence="5 6">
    <name type="scientific">Aquicoccus porphyridii</name>
    <dbReference type="NCBI Taxonomy" id="1852029"/>
    <lineage>
        <taxon>Bacteria</taxon>
        <taxon>Pseudomonadati</taxon>
        <taxon>Pseudomonadota</taxon>
        <taxon>Alphaproteobacteria</taxon>
        <taxon>Rhodobacterales</taxon>
        <taxon>Paracoccaceae</taxon>
        <taxon>Aquicoccus</taxon>
    </lineage>
</organism>
<keyword evidence="2" id="KW-0450">Lipoyl</keyword>
<dbReference type="GO" id="GO:0045254">
    <property type="term" value="C:pyruvate dehydrogenase complex"/>
    <property type="evidence" value="ECO:0007669"/>
    <property type="project" value="InterPro"/>
</dbReference>
<dbReference type="PROSITE" id="PS00189">
    <property type="entry name" value="LIPOYL"/>
    <property type="match status" value="2"/>
</dbReference>
<dbReference type="InterPro" id="IPR036625">
    <property type="entry name" value="E3-bd_dom_sf"/>
</dbReference>
<dbReference type="GO" id="GO:0016746">
    <property type="term" value="F:acyltransferase activity"/>
    <property type="evidence" value="ECO:0007669"/>
    <property type="project" value="InterPro"/>
</dbReference>
<name>A0A5A9ZHX2_9RHOB</name>
<dbReference type="Gene3D" id="4.10.320.10">
    <property type="entry name" value="E3-binding domain"/>
    <property type="match status" value="1"/>
</dbReference>
<dbReference type="GO" id="GO:0006086">
    <property type="term" value="P:pyruvate decarboxylation to acetyl-CoA"/>
    <property type="evidence" value="ECO:0007669"/>
    <property type="project" value="InterPro"/>
</dbReference>
<protein>
    <submittedName>
        <fullName evidence="5">Pyruvate dehydrogenase</fullName>
    </submittedName>
</protein>
<dbReference type="PANTHER" id="PTHR23151:SF90">
    <property type="entry name" value="DIHYDROLIPOYLLYSINE-RESIDUE ACETYLTRANSFERASE COMPONENT OF PYRUVATE DEHYDROGENASE COMPLEX, MITOCHONDRIAL-RELATED"/>
    <property type="match status" value="1"/>
</dbReference>
<reference evidence="5 6" key="1">
    <citation type="submission" date="2019-07" db="EMBL/GenBank/DDBJ databases">
        <title>Aquicoccus porphyridii gen. nov., sp. nov., isolated from a small marine red alga, Porphyridium marinum.</title>
        <authorList>
            <person name="Liu L."/>
        </authorList>
    </citation>
    <scope>NUCLEOTIDE SEQUENCE [LARGE SCALE GENOMIC DNA]</scope>
    <source>
        <strain evidence="5 6">L1 8-17</strain>
    </source>
</reference>
<evidence type="ECO:0000256" key="1">
    <source>
        <dbReference type="ARBA" id="ARBA00001938"/>
    </source>
</evidence>
<evidence type="ECO:0000256" key="3">
    <source>
        <dbReference type="SAM" id="MobiDB-lite"/>
    </source>
</evidence>
<proteinExistence type="predicted"/>
<dbReference type="InterPro" id="IPR003016">
    <property type="entry name" value="2-oxoA_DH_lipoyl-BS"/>
</dbReference>
<dbReference type="EMBL" id="VINQ01000004">
    <property type="protein sequence ID" value="KAA0916761.1"/>
    <property type="molecule type" value="Genomic_DNA"/>
</dbReference>
<comment type="caution">
    <text evidence="5">The sequence shown here is derived from an EMBL/GenBank/DDBJ whole genome shotgun (WGS) entry which is preliminary data.</text>
</comment>
<evidence type="ECO:0000313" key="5">
    <source>
        <dbReference type="EMBL" id="KAA0916761.1"/>
    </source>
</evidence>
<dbReference type="RefSeq" id="WP_111365464.1">
    <property type="nucleotide sequence ID" value="NZ_VINQ01000004.1"/>
</dbReference>
<dbReference type="PROSITE" id="PS50968">
    <property type="entry name" value="BIOTINYL_LIPOYL"/>
    <property type="match status" value="2"/>
</dbReference>
<dbReference type="SUPFAM" id="SSF51230">
    <property type="entry name" value="Single hybrid motif"/>
    <property type="match status" value="2"/>
</dbReference>
<accession>A0A5A9ZHX2</accession>
<dbReference type="InterPro" id="IPR045257">
    <property type="entry name" value="E2/Pdx1"/>
</dbReference>
<evidence type="ECO:0000313" key="6">
    <source>
        <dbReference type="Proteomes" id="UP000325291"/>
    </source>
</evidence>
<dbReference type="Pfam" id="PF00364">
    <property type="entry name" value="Biotin_lipoyl"/>
    <property type="match status" value="2"/>
</dbReference>
<sequence length="427" mass="44156">MPHDVTMPQLGMAQDAGKIVSWLKAPGDKVVKGDTLFEVETDKATMEVEAQASGYLTDVTADAGDDVPVGRAIARISETAEGAGDSPKAPAPANDALPEGKPITMPQLGMAQDSGVIVGWLVEPGSEVGADDLLFEVETDKATMEVPAGTSGFLAATLAQAGEDVPVGQVVAVITAGKPERPVARSMVDAAPASADAAVAPKSDTSQEGTREPKPAKPAPTPKSGRVLASPKLRRVAREKGLDLARLVQAGHPQPYHMRDLELLESLGTDAPATEQAAAATQAIRLEADCPQDGFGAFAAWAADAQGLDDADALLAGLAGAGMGGAATVAVDRFGARRVFAVPEGRNLSAVVEIDAPPDLLLRDLRASPLRAVTMGAEDQPVLTLMQQGAGLSLVLECSPVHMPPERAITLLSEFAGRMHDPLRHLL</sequence>
<keyword evidence="6" id="KW-1185">Reference proteome</keyword>
<dbReference type="InterPro" id="IPR011053">
    <property type="entry name" value="Single_hybrid_motif"/>
</dbReference>
<feature type="domain" description="Lipoyl-binding" evidence="4">
    <location>
        <begin position="2"/>
        <end position="77"/>
    </location>
</feature>
<dbReference type="Proteomes" id="UP000325291">
    <property type="component" value="Unassembled WGS sequence"/>
</dbReference>